<dbReference type="SUPFAM" id="SSF49785">
    <property type="entry name" value="Galactose-binding domain-like"/>
    <property type="match status" value="1"/>
</dbReference>
<gene>
    <name evidence="1" type="ORF">DW905_03840</name>
</gene>
<comment type="caution">
    <text evidence="1">The sequence shown here is derived from an EMBL/GenBank/DDBJ whole genome shotgun (WGS) entry which is preliminary data.</text>
</comment>
<sequence length="176" mass="19679">MKKIDRRGFLKVLGFAGVACTMTALTGCDESSSAVVGDGSVPLSRLEPLNGKIEWGNITPEDPYGNIYAQGANYSVLRWWIDKSPVEYYVAKKYKRLTFKLNPYKYTGKNSWDYGKIKIYIGDELVKVSPEITQKTTKTVNVEVDITGAEFIKIDPVLTIGETGTSIILWDAKLWP</sequence>
<dbReference type="InterPro" id="IPR008979">
    <property type="entry name" value="Galactose-bd-like_sf"/>
</dbReference>
<name>A0A3E2V783_9FIRM</name>
<evidence type="ECO:0008006" key="3">
    <source>
        <dbReference type="Google" id="ProtNLM"/>
    </source>
</evidence>
<proteinExistence type="predicted"/>
<dbReference type="InterPro" id="IPR006311">
    <property type="entry name" value="TAT_signal"/>
</dbReference>
<dbReference type="RefSeq" id="WP_147322124.1">
    <property type="nucleotide sequence ID" value="NZ_QVEZ01000002.1"/>
</dbReference>
<dbReference type="PROSITE" id="PS51257">
    <property type="entry name" value="PROKAR_LIPOPROTEIN"/>
    <property type="match status" value="1"/>
</dbReference>
<organism evidence="1 2">
    <name type="scientific">Faecalibacterium prausnitzii</name>
    <dbReference type="NCBI Taxonomy" id="853"/>
    <lineage>
        <taxon>Bacteria</taxon>
        <taxon>Bacillati</taxon>
        <taxon>Bacillota</taxon>
        <taxon>Clostridia</taxon>
        <taxon>Eubacteriales</taxon>
        <taxon>Oscillospiraceae</taxon>
        <taxon>Faecalibacterium</taxon>
    </lineage>
</organism>
<protein>
    <recommendedName>
        <fullName evidence="3">Glycosyl hydrolase family 98 putative carbohydrate-binding module domain-containing protein</fullName>
    </recommendedName>
</protein>
<reference evidence="1 2" key="1">
    <citation type="submission" date="2018-08" db="EMBL/GenBank/DDBJ databases">
        <title>A genome reference for cultivated species of the human gut microbiota.</title>
        <authorList>
            <person name="Zou Y."/>
            <person name="Xue W."/>
            <person name="Luo G."/>
        </authorList>
    </citation>
    <scope>NUCLEOTIDE SEQUENCE [LARGE SCALE GENOMIC DNA]</scope>
    <source>
        <strain evidence="1 2">AM42-11AC</strain>
    </source>
</reference>
<evidence type="ECO:0000313" key="2">
    <source>
        <dbReference type="Proteomes" id="UP000261079"/>
    </source>
</evidence>
<dbReference type="Proteomes" id="UP000261079">
    <property type="component" value="Unassembled WGS sequence"/>
</dbReference>
<dbReference type="PROSITE" id="PS51318">
    <property type="entry name" value="TAT"/>
    <property type="match status" value="1"/>
</dbReference>
<accession>A0A3E2V783</accession>
<dbReference type="EMBL" id="QVEZ01000002">
    <property type="protein sequence ID" value="RGC06405.1"/>
    <property type="molecule type" value="Genomic_DNA"/>
</dbReference>
<dbReference type="AlphaFoldDB" id="A0A3E2V783"/>
<evidence type="ECO:0000313" key="1">
    <source>
        <dbReference type="EMBL" id="RGC06405.1"/>
    </source>
</evidence>